<dbReference type="SUPFAM" id="SSF51161">
    <property type="entry name" value="Trimeric LpxA-like enzymes"/>
    <property type="match status" value="1"/>
</dbReference>
<dbReference type="AlphaFoldDB" id="A0A3D9N3G2"/>
<dbReference type="GO" id="GO:0008374">
    <property type="term" value="F:O-acyltransferase activity"/>
    <property type="evidence" value="ECO:0007669"/>
    <property type="project" value="TreeGrafter"/>
</dbReference>
<keyword evidence="4" id="KW-0012">Acyltransferase</keyword>
<dbReference type="OrthoDB" id="9801697at2"/>
<protein>
    <submittedName>
        <fullName evidence="5">Succinyltransferase-like protein</fullName>
    </submittedName>
</protein>
<comment type="similarity">
    <text evidence="1">Belongs to the transferase hexapeptide repeat family.</text>
</comment>
<evidence type="ECO:0000256" key="4">
    <source>
        <dbReference type="ARBA" id="ARBA00023315"/>
    </source>
</evidence>
<dbReference type="InterPro" id="IPR018357">
    <property type="entry name" value="Hexapep_transf_CS"/>
</dbReference>
<comment type="caution">
    <text evidence="5">The sequence shown here is derived from an EMBL/GenBank/DDBJ whole genome shotgun (WGS) entry which is preliminary data.</text>
</comment>
<dbReference type="EMBL" id="QREI01000001">
    <property type="protein sequence ID" value="REE27447.1"/>
    <property type="molecule type" value="Genomic_DNA"/>
</dbReference>
<keyword evidence="3" id="KW-0677">Repeat</keyword>
<dbReference type="Proteomes" id="UP000256919">
    <property type="component" value="Unassembled WGS sequence"/>
</dbReference>
<dbReference type="PANTHER" id="PTHR23416:SF23">
    <property type="entry name" value="ACETYLTRANSFERASE C18B11.09C-RELATED"/>
    <property type="match status" value="1"/>
</dbReference>
<dbReference type="InterPro" id="IPR011004">
    <property type="entry name" value="Trimer_LpxA-like_sf"/>
</dbReference>
<dbReference type="InterPro" id="IPR001451">
    <property type="entry name" value="Hexapep"/>
</dbReference>
<dbReference type="GO" id="GO:0005829">
    <property type="term" value="C:cytosol"/>
    <property type="evidence" value="ECO:0007669"/>
    <property type="project" value="TreeGrafter"/>
</dbReference>
<dbReference type="PANTHER" id="PTHR23416">
    <property type="entry name" value="SIALIC ACID SYNTHASE-RELATED"/>
    <property type="match status" value="1"/>
</dbReference>
<dbReference type="PROSITE" id="PS00101">
    <property type="entry name" value="HEXAPEP_TRANSFERASES"/>
    <property type="match status" value="1"/>
</dbReference>
<evidence type="ECO:0000313" key="6">
    <source>
        <dbReference type="Proteomes" id="UP000256919"/>
    </source>
</evidence>
<organism evidence="5 6">
    <name type="scientific">Winogradskyella pacifica</name>
    <dbReference type="NCBI Taxonomy" id="664642"/>
    <lineage>
        <taxon>Bacteria</taxon>
        <taxon>Pseudomonadati</taxon>
        <taxon>Bacteroidota</taxon>
        <taxon>Flavobacteriia</taxon>
        <taxon>Flavobacteriales</taxon>
        <taxon>Flavobacteriaceae</taxon>
        <taxon>Winogradskyella</taxon>
    </lineage>
</organism>
<dbReference type="InterPro" id="IPR051159">
    <property type="entry name" value="Hexapeptide_acetyltransf"/>
</dbReference>
<dbReference type="Gene3D" id="2.160.10.10">
    <property type="entry name" value="Hexapeptide repeat proteins"/>
    <property type="match status" value="2"/>
</dbReference>
<gene>
    <name evidence="5" type="ORF">DFQ09_101278</name>
</gene>
<name>A0A3D9N3G2_9FLAO</name>
<evidence type="ECO:0000256" key="1">
    <source>
        <dbReference type="ARBA" id="ARBA00007274"/>
    </source>
</evidence>
<dbReference type="RefSeq" id="WP_115807799.1">
    <property type="nucleotide sequence ID" value="NZ_QREI01000001.1"/>
</dbReference>
<accession>A0A3D9N3G2</accession>
<evidence type="ECO:0000313" key="5">
    <source>
        <dbReference type="EMBL" id="REE27447.1"/>
    </source>
</evidence>
<reference evidence="5 6" key="1">
    <citation type="submission" date="2018-07" db="EMBL/GenBank/DDBJ databases">
        <title>Genomic Encyclopedia of Type Strains, Phase III (KMG-III): the genomes of soil and plant-associated and newly described type strains.</title>
        <authorList>
            <person name="Whitman W."/>
        </authorList>
    </citation>
    <scope>NUCLEOTIDE SEQUENCE [LARGE SCALE GENOMIC DNA]</scope>
    <source>
        <strain evidence="5 6">CECT 7948</strain>
    </source>
</reference>
<proteinExistence type="inferred from homology"/>
<dbReference type="Pfam" id="PF00132">
    <property type="entry name" value="Hexapep"/>
    <property type="match status" value="1"/>
</dbReference>
<keyword evidence="6" id="KW-1185">Reference proteome</keyword>
<dbReference type="CDD" id="cd04647">
    <property type="entry name" value="LbH_MAT_like"/>
    <property type="match status" value="1"/>
</dbReference>
<keyword evidence="2 5" id="KW-0808">Transferase</keyword>
<evidence type="ECO:0000256" key="3">
    <source>
        <dbReference type="ARBA" id="ARBA00022737"/>
    </source>
</evidence>
<sequence>MNFIKLVLEYLKSLFKNIFRSPYALLKLRKATFGTGFSVAFPLDIRGGGQAKFGDFCTIGKNAFVNFSGNVQLGDRSYLHQNSYLIVEKNAMFTAGANFHLEPYCMVRVHNSKWEIGDGVSISSYCQLYSREKGVEGKLIIGTSSNISNNTILDLSGDICIGENVAIANNCFIFTHNHDYTDKNLPSWKGGLHIEPVLIKDGCWIGANTKILPGVTIGERAVVAAGSVVTKSVPPNTIFGGNPAKLIKTI</sequence>
<evidence type="ECO:0000256" key="2">
    <source>
        <dbReference type="ARBA" id="ARBA00022679"/>
    </source>
</evidence>